<dbReference type="OrthoDB" id="1522859at2"/>
<dbReference type="PANTHER" id="PTHR21666:SF270">
    <property type="entry name" value="MUREIN HYDROLASE ACTIVATOR ENVC"/>
    <property type="match status" value="1"/>
</dbReference>
<dbReference type="AlphaFoldDB" id="A0A1X7I9D8"/>
<dbReference type="EMBL" id="FXAW01000001">
    <property type="protein sequence ID" value="SMG10795.1"/>
    <property type="molecule type" value="Genomic_DNA"/>
</dbReference>
<dbReference type="Pfam" id="PF01520">
    <property type="entry name" value="Amidase_3"/>
    <property type="match status" value="1"/>
</dbReference>
<dbReference type="Proteomes" id="UP000193804">
    <property type="component" value="Unassembled WGS sequence"/>
</dbReference>
<dbReference type="Gene3D" id="2.70.70.10">
    <property type="entry name" value="Glucose Permease (Domain IIA)"/>
    <property type="match status" value="1"/>
</dbReference>
<dbReference type="InterPro" id="IPR050570">
    <property type="entry name" value="Cell_wall_metabolism_enzyme"/>
</dbReference>
<evidence type="ECO:0000256" key="1">
    <source>
        <dbReference type="SAM" id="Phobius"/>
    </source>
</evidence>
<feature type="transmembrane region" description="Helical" evidence="1">
    <location>
        <begin position="102"/>
        <end position="120"/>
    </location>
</feature>
<keyword evidence="1" id="KW-1133">Transmembrane helix</keyword>
<sequence>MNVLLIYFLKVITIQAILYLIYILIFHKSGRHSINRFYLIFTLVIGFIIPFMLIPKFQSYQSYQEVEKPIWHELANLTEFSVTEAELLPVERLNQSDFTTELIVLGISLISLLFLMKLIYSHFQLVRLKRQSKEINKNGYRIYCSPVESPFSYFKSIFIPKSLLNSVSFNTIMEHELVHVKKMHSIDRVLMEIILSIFWFHPLLYLFRNRLIETHEFQADAEVIALQQDPIGYQEILFQQINAHKAISYVNYFKLNTVKTRIKMINRTKNLSKWHYLLILPVLALMTFSFANKENAEFIAPLKSDVSDVFEYAINPSENYTPSIFPLQDAEGVKLTASFGNRIHPILKVERFHEGIDLKTYRGNPVLATADGIVIEAGINSEVAWGKIVRIKHGDMYETVYAHLSEVEVSIGDKIKRGDIIGKAGTTGRSTGSHLHYEVKDAADGFLDPLKYILDIDFKLSKNGDQSGELSLRKTDQKLRVILDPGHGGKDSGMKSSALNEKDIVLKVAQKVAENFKESEEIEIILTRDVDKVVSLEERVSNSESSDLFISLHIETHEYKDENSMLAIYNDQNDNASHSKYFSELLAQEMKNENKILKVGYSSGYYVLKNAKCPAVIFSMGYFSNPESEQYLNSEKGMKEIAQELSDAIMAAK</sequence>
<keyword evidence="1" id="KW-0472">Membrane</keyword>
<evidence type="ECO:0000313" key="3">
    <source>
        <dbReference type="EMBL" id="SMG10795.1"/>
    </source>
</evidence>
<evidence type="ECO:0000313" key="4">
    <source>
        <dbReference type="Proteomes" id="UP000193804"/>
    </source>
</evidence>
<proteinExistence type="predicted"/>
<keyword evidence="4" id="KW-1185">Reference proteome</keyword>
<organism evidence="3 4">
    <name type="scientific">Marivirga sericea</name>
    <dbReference type="NCBI Taxonomy" id="1028"/>
    <lineage>
        <taxon>Bacteria</taxon>
        <taxon>Pseudomonadati</taxon>
        <taxon>Bacteroidota</taxon>
        <taxon>Cytophagia</taxon>
        <taxon>Cytophagales</taxon>
        <taxon>Marivirgaceae</taxon>
        <taxon>Marivirga</taxon>
    </lineage>
</organism>
<evidence type="ECO:0000259" key="2">
    <source>
        <dbReference type="SMART" id="SM00646"/>
    </source>
</evidence>
<dbReference type="RefSeq" id="WP_085515362.1">
    <property type="nucleotide sequence ID" value="NZ_FXAW01000001.1"/>
</dbReference>
<dbReference type="InterPro" id="IPR016047">
    <property type="entry name" value="M23ase_b-sheet_dom"/>
</dbReference>
<dbReference type="STRING" id="1028.SAMN05661096_00349"/>
<name>A0A1X7I9D8_9BACT</name>
<gene>
    <name evidence="3" type="ORF">SAMN05661096_00349</name>
</gene>
<keyword evidence="3" id="KW-0378">Hydrolase</keyword>
<feature type="transmembrane region" description="Helical" evidence="1">
    <location>
        <begin position="274"/>
        <end position="291"/>
    </location>
</feature>
<accession>A0A1X7I9D8</accession>
<dbReference type="GO" id="GO:0009253">
    <property type="term" value="P:peptidoglycan catabolic process"/>
    <property type="evidence" value="ECO:0007669"/>
    <property type="project" value="InterPro"/>
</dbReference>
<dbReference type="Pfam" id="PF05569">
    <property type="entry name" value="Peptidase_M56"/>
    <property type="match status" value="1"/>
</dbReference>
<dbReference type="CDD" id="cd12797">
    <property type="entry name" value="M23_peptidase"/>
    <property type="match status" value="1"/>
</dbReference>
<keyword evidence="1" id="KW-0812">Transmembrane</keyword>
<protein>
    <submittedName>
        <fullName evidence="3">Murein DD-endopeptidase MepM and murein hydrolase activator NlpD, contain LysM domain</fullName>
    </submittedName>
</protein>
<dbReference type="InterPro" id="IPR008756">
    <property type="entry name" value="Peptidase_M56"/>
</dbReference>
<dbReference type="CDD" id="cd07341">
    <property type="entry name" value="M56_BlaR1_MecR1_like"/>
    <property type="match status" value="1"/>
</dbReference>
<feature type="domain" description="MurNAc-LAA" evidence="2">
    <location>
        <begin position="538"/>
        <end position="650"/>
    </location>
</feature>
<dbReference type="GO" id="GO:0008745">
    <property type="term" value="F:N-acetylmuramoyl-L-alanine amidase activity"/>
    <property type="evidence" value="ECO:0007669"/>
    <property type="project" value="InterPro"/>
</dbReference>
<dbReference type="Pfam" id="PF01551">
    <property type="entry name" value="Peptidase_M23"/>
    <property type="match status" value="1"/>
</dbReference>
<reference evidence="4" key="1">
    <citation type="submission" date="2017-04" db="EMBL/GenBank/DDBJ databases">
        <authorList>
            <person name="Varghese N."/>
            <person name="Submissions S."/>
        </authorList>
    </citation>
    <scope>NUCLEOTIDE SEQUENCE [LARGE SCALE GENOMIC DNA]</scope>
    <source>
        <strain evidence="4">DSM 4125</strain>
    </source>
</reference>
<dbReference type="PANTHER" id="PTHR21666">
    <property type="entry name" value="PEPTIDASE-RELATED"/>
    <property type="match status" value="1"/>
</dbReference>
<feature type="transmembrane region" description="Helical" evidence="1">
    <location>
        <begin position="6"/>
        <end position="25"/>
    </location>
</feature>
<dbReference type="CDD" id="cd02696">
    <property type="entry name" value="MurNAc-LAA"/>
    <property type="match status" value="1"/>
</dbReference>
<dbReference type="InterPro" id="IPR002508">
    <property type="entry name" value="MurNAc-LAA_cat"/>
</dbReference>
<dbReference type="Gene3D" id="3.40.630.40">
    <property type="entry name" value="Zn-dependent exopeptidases"/>
    <property type="match status" value="1"/>
</dbReference>
<feature type="transmembrane region" description="Helical" evidence="1">
    <location>
        <begin position="37"/>
        <end position="54"/>
    </location>
</feature>
<dbReference type="SUPFAM" id="SSF51261">
    <property type="entry name" value="Duplicated hybrid motif"/>
    <property type="match status" value="1"/>
</dbReference>
<dbReference type="GO" id="GO:0004222">
    <property type="term" value="F:metalloendopeptidase activity"/>
    <property type="evidence" value="ECO:0007669"/>
    <property type="project" value="TreeGrafter"/>
</dbReference>
<dbReference type="InterPro" id="IPR011055">
    <property type="entry name" value="Dup_hybrid_motif"/>
</dbReference>
<dbReference type="SMART" id="SM00646">
    <property type="entry name" value="Ami_3"/>
    <property type="match status" value="1"/>
</dbReference>
<dbReference type="SUPFAM" id="SSF53187">
    <property type="entry name" value="Zn-dependent exopeptidases"/>
    <property type="match status" value="1"/>
</dbReference>